<evidence type="ECO:0000313" key="1">
    <source>
        <dbReference type="EMBL" id="KAI3813477.1"/>
    </source>
</evidence>
<proteinExistence type="predicted"/>
<reference evidence="1 2" key="2">
    <citation type="journal article" date="2022" name="Mol. Ecol. Resour.">
        <title>The genomes of chicory, endive, great burdock and yacon provide insights into Asteraceae paleo-polyploidization history and plant inulin production.</title>
        <authorList>
            <person name="Fan W."/>
            <person name="Wang S."/>
            <person name="Wang H."/>
            <person name="Wang A."/>
            <person name="Jiang F."/>
            <person name="Liu H."/>
            <person name="Zhao H."/>
            <person name="Xu D."/>
            <person name="Zhang Y."/>
        </authorList>
    </citation>
    <scope>NUCLEOTIDE SEQUENCE [LARGE SCALE GENOMIC DNA]</scope>
    <source>
        <strain evidence="2">cv. Yunnan</strain>
        <tissue evidence="1">Leaves</tissue>
    </source>
</reference>
<accession>A0ACB9J2J1</accession>
<dbReference type="Proteomes" id="UP001056120">
    <property type="component" value="Linkage Group LG06"/>
</dbReference>
<organism evidence="1 2">
    <name type="scientific">Smallanthus sonchifolius</name>
    <dbReference type="NCBI Taxonomy" id="185202"/>
    <lineage>
        <taxon>Eukaryota</taxon>
        <taxon>Viridiplantae</taxon>
        <taxon>Streptophyta</taxon>
        <taxon>Embryophyta</taxon>
        <taxon>Tracheophyta</taxon>
        <taxon>Spermatophyta</taxon>
        <taxon>Magnoliopsida</taxon>
        <taxon>eudicotyledons</taxon>
        <taxon>Gunneridae</taxon>
        <taxon>Pentapetalae</taxon>
        <taxon>asterids</taxon>
        <taxon>campanulids</taxon>
        <taxon>Asterales</taxon>
        <taxon>Asteraceae</taxon>
        <taxon>Asteroideae</taxon>
        <taxon>Heliantheae alliance</taxon>
        <taxon>Millerieae</taxon>
        <taxon>Smallanthus</taxon>
    </lineage>
</organism>
<sequence length="199" mass="23570">MRNFRFTLMNKYVKKNKTPFNDYDGLEPKHWDLFAAKALTEDFKEKSRKAKISAQKNYEPARVGRRGMIGFMDVWEDRWNQLVSENDLLSHMQDERLKIYTTSRAQLNPVTNLYQLGPHQSSEGVLTGRLKELHEKEREMKANGSYYEARKDVVTEVVGNGREHGGRSRLVSRVIGTKKQFVFHKKGRKLKRQKYYRRR</sequence>
<name>A0ACB9J2J1_9ASTR</name>
<keyword evidence="2" id="KW-1185">Reference proteome</keyword>
<reference evidence="2" key="1">
    <citation type="journal article" date="2022" name="Mol. Ecol. Resour.">
        <title>The genomes of chicory, endive, great burdock and yacon provide insights into Asteraceae palaeo-polyploidization history and plant inulin production.</title>
        <authorList>
            <person name="Fan W."/>
            <person name="Wang S."/>
            <person name="Wang H."/>
            <person name="Wang A."/>
            <person name="Jiang F."/>
            <person name="Liu H."/>
            <person name="Zhao H."/>
            <person name="Xu D."/>
            <person name="Zhang Y."/>
        </authorList>
    </citation>
    <scope>NUCLEOTIDE SEQUENCE [LARGE SCALE GENOMIC DNA]</scope>
    <source>
        <strain evidence="2">cv. Yunnan</strain>
    </source>
</reference>
<comment type="caution">
    <text evidence="1">The sequence shown here is derived from an EMBL/GenBank/DDBJ whole genome shotgun (WGS) entry which is preliminary data.</text>
</comment>
<dbReference type="EMBL" id="CM042023">
    <property type="protein sequence ID" value="KAI3813477.1"/>
    <property type="molecule type" value="Genomic_DNA"/>
</dbReference>
<evidence type="ECO:0000313" key="2">
    <source>
        <dbReference type="Proteomes" id="UP001056120"/>
    </source>
</evidence>
<protein>
    <submittedName>
        <fullName evidence="1">Uncharacterized protein</fullName>
    </submittedName>
</protein>
<gene>
    <name evidence="1" type="ORF">L1987_18202</name>
</gene>